<keyword evidence="8" id="KW-0186">Copper</keyword>
<proteinExistence type="inferred from homology"/>
<evidence type="ECO:0000256" key="9">
    <source>
        <dbReference type="ARBA" id="ARBA00023136"/>
    </source>
</evidence>
<evidence type="ECO:0000256" key="5">
    <source>
        <dbReference type="ARBA" id="ARBA00022692"/>
    </source>
</evidence>
<gene>
    <name evidence="11" type="ORF">MBSD_2091</name>
    <name evidence="12" type="ORF">MBSD_n0623</name>
</gene>
<protein>
    <recommendedName>
        <fullName evidence="4">Cytochrome c oxidase assembly protein CtaG</fullName>
    </recommendedName>
</protein>
<dbReference type="GO" id="GO:0005507">
    <property type="term" value="F:copper ion binding"/>
    <property type="evidence" value="ECO:0007669"/>
    <property type="project" value="InterPro"/>
</dbReference>
<keyword evidence="7 10" id="KW-1133">Transmembrane helix</keyword>
<dbReference type="Pfam" id="PF04442">
    <property type="entry name" value="CtaG_Cox11"/>
    <property type="match status" value="1"/>
</dbReference>
<comment type="similarity">
    <text evidence="3">Belongs to the COX11/CtaG family.</text>
</comment>
<sequence length="195" mass="21318">MSADPRERARRGSARIIRVALAVGAVMFLFGFACVPIYRIVCTHVLGIKLDEGPASAGKVDAFQVDASREVTVEFVGNVNSALPWQFAPEKVRISVHPGQMTLAWFDAQNVSDRAITGHAVPSVAPNTASLYFNKVECFCFTDQTLQAGESRRMPVRFVVDPRLPANIKTLTLSYTFYENELAERRAAQSAAPAG</sequence>
<evidence type="ECO:0000313" key="13">
    <source>
        <dbReference type="Proteomes" id="UP000253740"/>
    </source>
</evidence>
<dbReference type="PROSITE" id="PS51257">
    <property type="entry name" value="PROKAR_LIPOPROTEIN"/>
    <property type="match status" value="1"/>
</dbReference>
<dbReference type="HOGENOM" id="CLU_045000_5_2_6"/>
<comment type="function">
    <text evidence="1">Exerts its effect at some terminal stage of cytochrome c oxidase synthesis, probably by being involved in the insertion of the copper B into subunit I.</text>
</comment>
<dbReference type="PANTHER" id="PTHR21320:SF3">
    <property type="entry name" value="CYTOCHROME C OXIDASE ASSEMBLY PROTEIN COX11, MITOCHONDRIAL-RELATED"/>
    <property type="match status" value="1"/>
</dbReference>
<keyword evidence="6" id="KW-0735">Signal-anchor</keyword>
<dbReference type="STRING" id="1475481.GCA_000953855_00633"/>
<dbReference type="EMBL" id="DF952381">
    <property type="protein sequence ID" value="GAN45542.1"/>
    <property type="molecule type" value="Genomic_DNA"/>
</dbReference>
<evidence type="ECO:0000256" key="10">
    <source>
        <dbReference type="SAM" id="Phobius"/>
    </source>
</evidence>
<dbReference type="NCBIfam" id="NF003465">
    <property type="entry name" value="PRK05089.1"/>
    <property type="match status" value="1"/>
</dbReference>
<dbReference type="GO" id="GO:0005886">
    <property type="term" value="C:plasma membrane"/>
    <property type="evidence" value="ECO:0007669"/>
    <property type="project" value="UniProtKB-SubCell"/>
</dbReference>
<evidence type="ECO:0000256" key="1">
    <source>
        <dbReference type="ARBA" id="ARBA00004007"/>
    </source>
</evidence>
<feature type="transmembrane region" description="Helical" evidence="10">
    <location>
        <begin position="16"/>
        <end position="38"/>
    </location>
</feature>
<dbReference type="RefSeq" id="WP_062535010.1">
    <property type="nucleotide sequence ID" value="NZ_DF970159.1"/>
</dbReference>
<dbReference type="PANTHER" id="PTHR21320">
    <property type="entry name" value="CYTOCHROME C OXIDASE ASSEMBLY PROTEIN COX11-RELATED"/>
    <property type="match status" value="1"/>
</dbReference>
<reference evidence="12" key="2">
    <citation type="submission" date="2015-08" db="EMBL/GenBank/DDBJ databases">
        <title>Complete DNA Sequence of Pseudomonas syringae pv. actinidiae, the Causal Agent of Kiwifruit Canker Disease.</title>
        <authorList>
            <person name="Rikkerink E.H.A."/>
            <person name="Fineran P.C."/>
        </authorList>
    </citation>
    <scope>NUCLEOTIDE SEQUENCE</scope>
    <source>
        <strain evidence="12">SkMP5</strain>
    </source>
</reference>
<evidence type="ECO:0000256" key="4">
    <source>
        <dbReference type="ARBA" id="ARBA00015384"/>
    </source>
</evidence>
<evidence type="ECO:0000256" key="8">
    <source>
        <dbReference type="ARBA" id="ARBA00023008"/>
    </source>
</evidence>
<dbReference type="Proteomes" id="UP000253740">
    <property type="component" value="Unassembled WGS sequence"/>
</dbReference>
<dbReference type="PIRSF" id="PIRSF005413">
    <property type="entry name" value="COX11"/>
    <property type="match status" value="1"/>
</dbReference>
<keyword evidence="5 10" id="KW-0812">Transmembrane</keyword>
<evidence type="ECO:0000256" key="2">
    <source>
        <dbReference type="ARBA" id="ARBA00004382"/>
    </source>
</evidence>
<dbReference type="EMBL" id="DF970159">
    <property type="protein sequence ID" value="GAP65334.1"/>
    <property type="molecule type" value="Genomic_DNA"/>
</dbReference>
<evidence type="ECO:0000313" key="12">
    <source>
        <dbReference type="EMBL" id="GAP65334.1"/>
    </source>
</evidence>
<evidence type="ECO:0000313" key="11">
    <source>
        <dbReference type="EMBL" id="GAN45542.1"/>
    </source>
</evidence>
<accession>A0A0K8QKH4</accession>
<evidence type="ECO:0000256" key="7">
    <source>
        <dbReference type="ARBA" id="ARBA00022989"/>
    </source>
</evidence>
<reference evidence="11" key="1">
    <citation type="submission" date="2015-03" db="EMBL/GenBank/DDBJ databases">
        <title>Draft genome sequence of Mizugakiibacter sediminis skMP5.</title>
        <authorList>
            <person name="Watanabe T."/>
            <person name="Kojima H."/>
            <person name="Fukui M."/>
        </authorList>
    </citation>
    <scope>NUCLEOTIDE SEQUENCE</scope>
    <source>
        <strain evidence="11">SkMP5</strain>
    </source>
</reference>
<dbReference type="SUPFAM" id="SSF110111">
    <property type="entry name" value="Ctag/Cox11"/>
    <property type="match status" value="1"/>
</dbReference>
<name>A0A0K8QKH4_9GAMM</name>
<organism evidence="12">
    <name type="scientific">Mizugakiibacter sediminis</name>
    <dbReference type="NCBI Taxonomy" id="1475481"/>
    <lineage>
        <taxon>Bacteria</taxon>
        <taxon>Pseudomonadati</taxon>
        <taxon>Pseudomonadota</taxon>
        <taxon>Gammaproteobacteria</taxon>
        <taxon>Lysobacterales</taxon>
        <taxon>Rhodanobacteraceae</taxon>
        <taxon>Mizugakiibacter</taxon>
    </lineage>
</organism>
<dbReference type="InterPro" id="IPR023471">
    <property type="entry name" value="CtaG/Cox11_dom_sf"/>
</dbReference>
<dbReference type="Gene3D" id="2.60.370.10">
    <property type="entry name" value="Ctag/Cox11"/>
    <property type="match status" value="1"/>
</dbReference>
<evidence type="ECO:0000256" key="3">
    <source>
        <dbReference type="ARBA" id="ARBA00009620"/>
    </source>
</evidence>
<keyword evidence="13" id="KW-1185">Reference proteome</keyword>
<dbReference type="InterPro" id="IPR007533">
    <property type="entry name" value="Cyt_c_oxidase_assmbl_CtaG"/>
</dbReference>
<dbReference type="OrthoDB" id="9804841at2"/>
<comment type="subcellular location">
    <subcellularLocation>
        <location evidence="2">Cell inner membrane</location>
        <topology evidence="2">Single-pass type II membrane protein</topology>
        <orientation evidence="2">Periplasmic side</orientation>
    </subcellularLocation>
</comment>
<keyword evidence="9 10" id="KW-0472">Membrane</keyword>
<dbReference type="AlphaFoldDB" id="A0A0K8QKH4"/>
<evidence type="ECO:0000256" key="6">
    <source>
        <dbReference type="ARBA" id="ARBA00022968"/>
    </source>
</evidence>